<proteinExistence type="predicted"/>
<evidence type="ECO:0000256" key="1">
    <source>
        <dbReference type="SAM" id="MobiDB-lite"/>
    </source>
</evidence>
<comment type="caution">
    <text evidence="2">The sequence shown here is derived from an EMBL/GenBank/DDBJ whole genome shotgun (WGS) entry which is preliminary data.</text>
</comment>
<reference evidence="2" key="1">
    <citation type="journal article" date="2022" name="bioRxiv">
        <title>Sequencing and chromosome-scale assembly of the giantPleurodeles waltlgenome.</title>
        <authorList>
            <person name="Brown T."/>
            <person name="Elewa A."/>
            <person name="Iarovenko S."/>
            <person name="Subramanian E."/>
            <person name="Araus A.J."/>
            <person name="Petzold A."/>
            <person name="Susuki M."/>
            <person name="Suzuki K.-i.T."/>
            <person name="Hayashi T."/>
            <person name="Toyoda A."/>
            <person name="Oliveira C."/>
            <person name="Osipova E."/>
            <person name="Leigh N.D."/>
            <person name="Simon A."/>
            <person name="Yun M.H."/>
        </authorList>
    </citation>
    <scope>NUCLEOTIDE SEQUENCE</scope>
    <source>
        <strain evidence="2">20211129_DDA</strain>
        <tissue evidence="2">Liver</tissue>
    </source>
</reference>
<dbReference type="Proteomes" id="UP001066276">
    <property type="component" value="Chromosome 1_1"/>
</dbReference>
<organism evidence="2 3">
    <name type="scientific">Pleurodeles waltl</name>
    <name type="common">Iberian ribbed newt</name>
    <dbReference type="NCBI Taxonomy" id="8319"/>
    <lineage>
        <taxon>Eukaryota</taxon>
        <taxon>Metazoa</taxon>
        <taxon>Chordata</taxon>
        <taxon>Craniata</taxon>
        <taxon>Vertebrata</taxon>
        <taxon>Euteleostomi</taxon>
        <taxon>Amphibia</taxon>
        <taxon>Batrachia</taxon>
        <taxon>Caudata</taxon>
        <taxon>Salamandroidea</taxon>
        <taxon>Salamandridae</taxon>
        <taxon>Pleurodelinae</taxon>
        <taxon>Pleurodeles</taxon>
    </lineage>
</organism>
<feature type="region of interest" description="Disordered" evidence="1">
    <location>
        <begin position="1"/>
        <end position="81"/>
    </location>
</feature>
<dbReference type="AlphaFoldDB" id="A0AAV7WL16"/>
<name>A0AAV7WL16_PLEWA</name>
<accession>A0AAV7WL16</accession>
<sequence>MNTCQRGDDRLRVRNRRERSDLASDAAGARGYSLDRGNAESVLQRPEERALKKHSSRESSGASGPRSPYLHPESGQRERRI</sequence>
<evidence type="ECO:0000313" key="2">
    <source>
        <dbReference type="EMBL" id="KAJ1214758.1"/>
    </source>
</evidence>
<keyword evidence="3" id="KW-1185">Reference proteome</keyword>
<gene>
    <name evidence="2" type="ORF">NDU88_002373</name>
</gene>
<feature type="compositionally biased region" description="Basic and acidic residues" evidence="1">
    <location>
        <begin position="1"/>
        <end position="22"/>
    </location>
</feature>
<protein>
    <submittedName>
        <fullName evidence="2">Uncharacterized protein</fullName>
    </submittedName>
</protein>
<dbReference type="EMBL" id="JANPWB010000001">
    <property type="protein sequence ID" value="KAJ1214758.1"/>
    <property type="molecule type" value="Genomic_DNA"/>
</dbReference>
<evidence type="ECO:0000313" key="3">
    <source>
        <dbReference type="Proteomes" id="UP001066276"/>
    </source>
</evidence>